<feature type="domain" description="Heterokaryon incompatibility" evidence="1">
    <location>
        <begin position="67"/>
        <end position="164"/>
    </location>
</feature>
<proteinExistence type="predicted"/>
<sequence length="196" mass="21948">MHYVFCDVAYWAFGVDRPYCRIRRLLQECGTISDNSHGIRPKNLVPGLLFLDCVSKKVVPANSRCEYVALSYVWGAPGCDEEGFEMDLSRRVLPQTVEDAMNVVRVMGFRYLWVDRYCIDNFEPHKKHHMINNMDTIYGSATLTIIAAAGSDAEHGLPSVSKKHPEFKRGVPPPWDARLGQLAAGPSKKGFCPSVG</sequence>
<dbReference type="EMBL" id="JAWRVE010000006">
    <property type="protein sequence ID" value="KAL1881259.1"/>
    <property type="molecule type" value="Genomic_DNA"/>
</dbReference>
<evidence type="ECO:0000313" key="3">
    <source>
        <dbReference type="Proteomes" id="UP001583177"/>
    </source>
</evidence>
<evidence type="ECO:0000313" key="2">
    <source>
        <dbReference type="EMBL" id="KAL1881259.1"/>
    </source>
</evidence>
<gene>
    <name evidence="2" type="ORF">Daus18300_001111</name>
</gene>
<reference evidence="2 3" key="1">
    <citation type="journal article" date="2024" name="IMA Fungus">
        <title>IMA Genome - F19 : A genome assembly and annotation guide to empower mycologists, including annotated draft genome sequences of Ceratocystis pirilliformis, Diaporthe australafricana, Fusarium ophioides, Paecilomyces lecythidis, and Sporothrix stenoceras.</title>
        <authorList>
            <person name="Aylward J."/>
            <person name="Wilson A.M."/>
            <person name="Visagie C.M."/>
            <person name="Spraker J."/>
            <person name="Barnes I."/>
            <person name="Buitendag C."/>
            <person name="Ceriani C."/>
            <person name="Del Mar Angel L."/>
            <person name="du Plessis D."/>
            <person name="Fuchs T."/>
            <person name="Gasser K."/>
            <person name="Kramer D."/>
            <person name="Li W."/>
            <person name="Munsamy K."/>
            <person name="Piso A."/>
            <person name="Price J.L."/>
            <person name="Sonnekus B."/>
            <person name="Thomas C."/>
            <person name="van der Nest A."/>
            <person name="van Dijk A."/>
            <person name="van Heerden A."/>
            <person name="van Vuuren N."/>
            <person name="Yilmaz N."/>
            <person name="Duong T.A."/>
            <person name="van der Merwe N.A."/>
            <person name="Wingfield M.J."/>
            <person name="Wingfield B.D."/>
        </authorList>
    </citation>
    <scope>NUCLEOTIDE SEQUENCE [LARGE SCALE GENOMIC DNA]</scope>
    <source>
        <strain evidence="2 3">CMW 18300</strain>
    </source>
</reference>
<dbReference type="PANTHER" id="PTHR33112">
    <property type="entry name" value="DOMAIN PROTEIN, PUTATIVE-RELATED"/>
    <property type="match status" value="1"/>
</dbReference>
<dbReference type="Proteomes" id="UP001583177">
    <property type="component" value="Unassembled WGS sequence"/>
</dbReference>
<dbReference type="PANTHER" id="PTHR33112:SF1">
    <property type="entry name" value="HETEROKARYON INCOMPATIBILITY DOMAIN-CONTAINING PROTEIN"/>
    <property type="match status" value="1"/>
</dbReference>
<accession>A0ABR3XZ68</accession>
<dbReference type="InterPro" id="IPR010730">
    <property type="entry name" value="HET"/>
</dbReference>
<protein>
    <recommendedName>
        <fullName evidence="1">Heterokaryon incompatibility domain-containing protein</fullName>
    </recommendedName>
</protein>
<organism evidence="2 3">
    <name type="scientific">Diaporthe australafricana</name>
    <dbReference type="NCBI Taxonomy" id="127596"/>
    <lineage>
        <taxon>Eukaryota</taxon>
        <taxon>Fungi</taxon>
        <taxon>Dikarya</taxon>
        <taxon>Ascomycota</taxon>
        <taxon>Pezizomycotina</taxon>
        <taxon>Sordariomycetes</taxon>
        <taxon>Sordariomycetidae</taxon>
        <taxon>Diaporthales</taxon>
        <taxon>Diaporthaceae</taxon>
        <taxon>Diaporthe</taxon>
    </lineage>
</organism>
<dbReference type="Pfam" id="PF06985">
    <property type="entry name" value="HET"/>
    <property type="match status" value="1"/>
</dbReference>
<comment type="caution">
    <text evidence="2">The sequence shown here is derived from an EMBL/GenBank/DDBJ whole genome shotgun (WGS) entry which is preliminary data.</text>
</comment>
<name>A0ABR3XZ68_9PEZI</name>
<evidence type="ECO:0000259" key="1">
    <source>
        <dbReference type="Pfam" id="PF06985"/>
    </source>
</evidence>
<keyword evidence="3" id="KW-1185">Reference proteome</keyword>